<proteinExistence type="inferred from homology"/>
<comment type="similarity">
    <text evidence="2">Belongs to the UPF0718 family.</text>
</comment>
<dbReference type="EMBL" id="DRTT01000137">
    <property type="protein sequence ID" value="HHF98802.1"/>
    <property type="molecule type" value="Genomic_DNA"/>
</dbReference>
<comment type="caution">
    <text evidence="8">The sequence shown here is derived from an EMBL/GenBank/DDBJ whole genome shotgun (WGS) entry which is preliminary data.</text>
</comment>
<keyword evidence="5 7" id="KW-1133">Transmembrane helix</keyword>
<sequence>IVGALLVLLIIILKLWFTKEEILSWLSATWQFAVLILPWLFVGVFAAGIIRDFLPPEVIRTWVGGNALGSNLIASVAGALMYFATLTEVPILRAFLDLGMGKGPALALLLAGPALSLPNMLVIRNVMGTAKAAVYIALVVCMSTFAGVIFGKFVF</sequence>
<dbReference type="Pfam" id="PF03773">
    <property type="entry name" value="ArsP_1"/>
    <property type="match status" value="1"/>
</dbReference>
<keyword evidence="3" id="KW-1003">Cell membrane</keyword>
<feature type="non-terminal residue" evidence="8">
    <location>
        <position position="1"/>
    </location>
</feature>
<feature type="transmembrane region" description="Helical" evidence="7">
    <location>
        <begin position="104"/>
        <end position="122"/>
    </location>
</feature>
<keyword evidence="6 7" id="KW-0472">Membrane</keyword>
<dbReference type="InterPro" id="IPR005524">
    <property type="entry name" value="DUF318"/>
</dbReference>
<keyword evidence="4 7" id="KW-0812">Transmembrane</keyword>
<dbReference type="PANTHER" id="PTHR43299">
    <property type="entry name" value="UPF0718 PROTEIN YRAQ"/>
    <property type="match status" value="1"/>
</dbReference>
<protein>
    <submittedName>
        <fullName evidence="8">Permease</fullName>
    </submittedName>
</protein>
<evidence type="ECO:0000256" key="1">
    <source>
        <dbReference type="ARBA" id="ARBA00004651"/>
    </source>
</evidence>
<evidence type="ECO:0000256" key="4">
    <source>
        <dbReference type="ARBA" id="ARBA00022692"/>
    </source>
</evidence>
<feature type="transmembrane region" description="Helical" evidence="7">
    <location>
        <begin position="62"/>
        <end position="84"/>
    </location>
</feature>
<dbReference type="GO" id="GO:0005886">
    <property type="term" value="C:plasma membrane"/>
    <property type="evidence" value="ECO:0007669"/>
    <property type="project" value="UniProtKB-SubCell"/>
</dbReference>
<evidence type="ECO:0000256" key="3">
    <source>
        <dbReference type="ARBA" id="ARBA00022475"/>
    </source>
</evidence>
<evidence type="ECO:0000256" key="7">
    <source>
        <dbReference type="SAM" id="Phobius"/>
    </source>
</evidence>
<reference evidence="8" key="1">
    <citation type="journal article" date="2020" name="mSystems">
        <title>Genome- and Community-Level Interaction Insights into Carbon Utilization and Element Cycling Functions of Hydrothermarchaeota in Hydrothermal Sediment.</title>
        <authorList>
            <person name="Zhou Z."/>
            <person name="Liu Y."/>
            <person name="Xu W."/>
            <person name="Pan J."/>
            <person name="Luo Z.H."/>
            <person name="Li M."/>
        </authorList>
    </citation>
    <scope>NUCLEOTIDE SEQUENCE [LARGE SCALE GENOMIC DNA]</scope>
    <source>
        <strain evidence="8">HyVt-92</strain>
    </source>
</reference>
<accession>A0A7V5LZ51</accession>
<feature type="transmembrane region" description="Helical" evidence="7">
    <location>
        <begin position="27"/>
        <end position="50"/>
    </location>
</feature>
<evidence type="ECO:0000256" key="2">
    <source>
        <dbReference type="ARBA" id="ARBA00006386"/>
    </source>
</evidence>
<evidence type="ECO:0000313" key="8">
    <source>
        <dbReference type="EMBL" id="HHF98802.1"/>
    </source>
</evidence>
<evidence type="ECO:0000256" key="6">
    <source>
        <dbReference type="ARBA" id="ARBA00023136"/>
    </source>
</evidence>
<dbReference type="AlphaFoldDB" id="A0A7V5LZ51"/>
<name>A0A7V5LZ51_UNCAE</name>
<dbReference type="Proteomes" id="UP000886070">
    <property type="component" value="Unassembled WGS sequence"/>
</dbReference>
<evidence type="ECO:0000256" key="5">
    <source>
        <dbReference type="ARBA" id="ARBA00022989"/>
    </source>
</evidence>
<organism evidence="8">
    <name type="scientific">Aerophobetes bacterium</name>
    <dbReference type="NCBI Taxonomy" id="2030807"/>
    <lineage>
        <taxon>Bacteria</taxon>
        <taxon>Candidatus Aerophobota</taxon>
    </lineage>
</organism>
<gene>
    <name evidence="8" type="ORF">ENL39_04880</name>
</gene>
<feature type="transmembrane region" description="Helical" evidence="7">
    <location>
        <begin position="134"/>
        <end position="154"/>
    </location>
</feature>
<dbReference type="PANTHER" id="PTHR43299:SF1">
    <property type="entry name" value="UPF0718 PROTEIN YRAQ"/>
    <property type="match status" value="1"/>
</dbReference>
<comment type="subcellular location">
    <subcellularLocation>
        <location evidence="1">Cell membrane</location>
        <topology evidence="1">Multi-pass membrane protein</topology>
    </subcellularLocation>
</comment>